<evidence type="ECO:0000256" key="1">
    <source>
        <dbReference type="SAM" id="MobiDB-lite"/>
    </source>
</evidence>
<reference evidence="2" key="1">
    <citation type="submission" date="2016-04" db="EMBL/GenBank/DDBJ databases">
        <authorList>
            <person name="Nguyen H.D."/>
            <person name="Samba Siva P."/>
            <person name="Cullis J."/>
            <person name="Levesque C.A."/>
            <person name="Hambleton S."/>
        </authorList>
    </citation>
    <scope>NUCLEOTIDE SEQUENCE</scope>
    <source>
        <strain evidence="2">DAOMC 236416</strain>
    </source>
</reference>
<reference evidence="2" key="2">
    <citation type="journal article" date="2019" name="IMA Fungus">
        <title>Genome sequencing and comparison of five Tilletia species to identify candidate genes for the detection of regulated species infecting wheat.</title>
        <authorList>
            <person name="Nguyen H.D.T."/>
            <person name="Sultana T."/>
            <person name="Kesanakurti P."/>
            <person name="Hambleton S."/>
        </authorList>
    </citation>
    <scope>NUCLEOTIDE SEQUENCE</scope>
    <source>
        <strain evidence="2">DAOMC 236416</strain>
    </source>
</reference>
<accession>A0A177TNG2</accession>
<dbReference type="EMBL" id="LWDF02000168">
    <property type="protein sequence ID" value="KAE8255152.1"/>
    <property type="molecule type" value="Genomic_DNA"/>
</dbReference>
<protein>
    <submittedName>
        <fullName evidence="2">Uncharacterized protein</fullName>
    </submittedName>
</protein>
<name>A0A177TNG2_9BASI</name>
<dbReference type="AlphaFoldDB" id="A0A177TNG2"/>
<sequence length="285" mass="30657">MVTPSSSPDQGCIWNDFRTQTDQPGETSVVDAANSLDPSESEQLPSPASAALNYNGDDPVASAGPTRRLPSIFNSSVMRRRRSPDPPLPELPSRSSLPRIKHHPNRLIPSGWAELEALREAEADRLDPDRRGIRLLGCGPSPLPAHGSDALVNDPPTQDGPSSSSSTTPNPAPGTRKAQPFRWSKRLRPRSVPSATSSQSSQHQQLSSTQPVADPVASQEQQQSSSSSASTSASTFARRPVRLFVVPPTGGAGFIPGGDSEDDATPSPEPPRKDFFARFKRQRRF</sequence>
<feature type="region of interest" description="Disordered" evidence="1">
    <location>
        <begin position="124"/>
        <end position="285"/>
    </location>
</feature>
<evidence type="ECO:0000313" key="3">
    <source>
        <dbReference type="Proteomes" id="UP000077521"/>
    </source>
</evidence>
<feature type="compositionally biased region" description="Polar residues" evidence="1">
    <location>
        <begin position="17"/>
        <end position="26"/>
    </location>
</feature>
<organism evidence="2 3">
    <name type="scientific">Tilletia indica</name>
    <dbReference type="NCBI Taxonomy" id="43049"/>
    <lineage>
        <taxon>Eukaryota</taxon>
        <taxon>Fungi</taxon>
        <taxon>Dikarya</taxon>
        <taxon>Basidiomycota</taxon>
        <taxon>Ustilaginomycotina</taxon>
        <taxon>Exobasidiomycetes</taxon>
        <taxon>Tilletiales</taxon>
        <taxon>Tilletiaceae</taxon>
        <taxon>Tilletia</taxon>
    </lineage>
</organism>
<proteinExistence type="predicted"/>
<keyword evidence="3" id="KW-1185">Reference proteome</keyword>
<dbReference type="Proteomes" id="UP000077521">
    <property type="component" value="Unassembled WGS sequence"/>
</dbReference>
<feature type="compositionally biased region" description="Low complexity" evidence="1">
    <location>
        <begin position="191"/>
        <end position="210"/>
    </location>
</feature>
<gene>
    <name evidence="2" type="ORF">A4X13_0g3143</name>
</gene>
<feature type="region of interest" description="Disordered" evidence="1">
    <location>
        <begin position="1"/>
        <end position="108"/>
    </location>
</feature>
<feature type="compositionally biased region" description="Low complexity" evidence="1">
    <location>
        <begin position="155"/>
        <end position="175"/>
    </location>
</feature>
<comment type="caution">
    <text evidence="2">The sequence shown here is derived from an EMBL/GenBank/DDBJ whole genome shotgun (WGS) entry which is preliminary data.</text>
</comment>
<evidence type="ECO:0000313" key="2">
    <source>
        <dbReference type="EMBL" id="KAE8255152.1"/>
    </source>
</evidence>
<feature type="compositionally biased region" description="Polar residues" evidence="1">
    <location>
        <begin position="36"/>
        <end position="46"/>
    </location>
</feature>
<feature type="compositionally biased region" description="Low complexity" evidence="1">
    <location>
        <begin position="217"/>
        <end position="237"/>
    </location>
</feature>